<comment type="similarity">
    <text evidence="3">Belongs to the Nth/MutY family.</text>
</comment>
<dbReference type="CDD" id="cd00056">
    <property type="entry name" value="ENDO3c"/>
    <property type="match status" value="1"/>
</dbReference>
<feature type="region of interest" description="Disordered" evidence="14">
    <location>
        <begin position="1"/>
        <end position="39"/>
    </location>
</feature>
<dbReference type="Pfam" id="PF00730">
    <property type="entry name" value="HhH-GPD"/>
    <property type="match status" value="1"/>
</dbReference>
<dbReference type="Gene3D" id="1.10.340.30">
    <property type="entry name" value="Hypothetical protein, domain 2"/>
    <property type="match status" value="1"/>
</dbReference>
<evidence type="ECO:0000256" key="4">
    <source>
        <dbReference type="ARBA" id="ARBA00012045"/>
    </source>
</evidence>
<dbReference type="GO" id="GO:0051539">
    <property type="term" value="F:4 iron, 4 sulfur cluster binding"/>
    <property type="evidence" value="ECO:0007669"/>
    <property type="project" value="UniProtKB-KW"/>
</dbReference>
<evidence type="ECO:0000313" key="16">
    <source>
        <dbReference type="EMBL" id="SEO77790.1"/>
    </source>
</evidence>
<comment type="cofactor">
    <cofactor evidence="2">
        <name>[4Fe-4S] cluster</name>
        <dbReference type="ChEBI" id="CHEBI:49883"/>
    </cofactor>
</comment>
<proteinExistence type="inferred from homology"/>
<dbReference type="InterPro" id="IPR000445">
    <property type="entry name" value="HhH_motif"/>
</dbReference>
<keyword evidence="11" id="KW-0411">Iron-sulfur</keyword>
<dbReference type="InterPro" id="IPR023170">
    <property type="entry name" value="HhH_base_excis_C"/>
</dbReference>
<evidence type="ECO:0000259" key="15">
    <source>
        <dbReference type="SMART" id="SM00478"/>
    </source>
</evidence>
<keyword evidence="7" id="KW-0479">Metal-binding</keyword>
<dbReference type="EC" id="3.2.2.31" evidence="4"/>
<comment type="catalytic activity">
    <reaction evidence="1">
        <text>Hydrolyzes free adenine bases from 7,8-dihydro-8-oxoguanine:adenine mismatched double-stranded DNA, leaving an apurinic site.</text>
        <dbReference type="EC" id="3.2.2.31"/>
    </reaction>
</comment>
<evidence type="ECO:0000256" key="7">
    <source>
        <dbReference type="ARBA" id="ARBA00022723"/>
    </source>
</evidence>
<sequence length="329" mass="35144">MCEDRKDMSTDLRDSRSRAASTPSGPSAAAAGPPAPGPRAVAELHDLVIDWFDENARDLPWRAPDAGAWSVMVSEFMLQQTPVSRVLPVHQEWLARWPRPADLAQESPGEAVRAWGRLGYPRRALRLHAAATAIAQRHGGEVPREHDELLALPGVGEYTAAAVASFAYGRRHVVLDTNVRRVFARLVSGTAYPPNATTAAERRTAGGLLPADEATAARWAAATMELGALVCAARSPACGSCPVAARCAWRLAGSPAHDGPPRRGQTYAGTDRQVRGRLLAVLRASSDPVPQAVLDGVWHEPVQRARALDGLVADGLVEPLADGLYRLPA</sequence>
<accession>A0A1H8SGC6</accession>
<dbReference type="SMART" id="SM00478">
    <property type="entry name" value="ENDO3c"/>
    <property type="match status" value="1"/>
</dbReference>
<evidence type="ECO:0000256" key="3">
    <source>
        <dbReference type="ARBA" id="ARBA00008343"/>
    </source>
</evidence>
<evidence type="ECO:0000256" key="8">
    <source>
        <dbReference type="ARBA" id="ARBA00022763"/>
    </source>
</evidence>
<feature type="compositionally biased region" description="Low complexity" evidence="14">
    <location>
        <begin position="18"/>
        <end position="32"/>
    </location>
</feature>
<keyword evidence="9" id="KW-0378">Hydrolase</keyword>
<organism evidence="16 17">
    <name type="scientific">Actinacidiphila rubida</name>
    <dbReference type="NCBI Taxonomy" id="310780"/>
    <lineage>
        <taxon>Bacteria</taxon>
        <taxon>Bacillati</taxon>
        <taxon>Actinomycetota</taxon>
        <taxon>Actinomycetes</taxon>
        <taxon>Kitasatosporales</taxon>
        <taxon>Streptomycetaceae</taxon>
        <taxon>Actinacidiphila</taxon>
    </lineage>
</organism>
<dbReference type="GO" id="GO:0032357">
    <property type="term" value="F:oxidized purine DNA binding"/>
    <property type="evidence" value="ECO:0007669"/>
    <property type="project" value="TreeGrafter"/>
</dbReference>
<keyword evidence="8" id="KW-0227">DNA damage</keyword>
<evidence type="ECO:0000256" key="11">
    <source>
        <dbReference type="ARBA" id="ARBA00023014"/>
    </source>
</evidence>
<evidence type="ECO:0000256" key="10">
    <source>
        <dbReference type="ARBA" id="ARBA00023004"/>
    </source>
</evidence>
<dbReference type="SMART" id="SM00525">
    <property type="entry name" value="FES"/>
    <property type="match status" value="1"/>
</dbReference>
<dbReference type="GO" id="GO:0035485">
    <property type="term" value="F:adenine/guanine mispair binding"/>
    <property type="evidence" value="ECO:0007669"/>
    <property type="project" value="TreeGrafter"/>
</dbReference>
<dbReference type="AlphaFoldDB" id="A0A1H8SGC6"/>
<evidence type="ECO:0000256" key="12">
    <source>
        <dbReference type="ARBA" id="ARBA00023204"/>
    </source>
</evidence>
<feature type="compositionally biased region" description="Basic and acidic residues" evidence="14">
    <location>
        <begin position="1"/>
        <end position="17"/>
    </location>
</feature>
<keyword evidence="13" id="KW-0326">Glycosidase</keyword>
<keyword evidence="17" id="KW-1185">Reference proteome</keyword>
<dbReference type="InterPro" id="IPR003651">
    <property type="entry name" value="Endonuclease3_FeS-loop_motif"/>
</dbReference>
<evidence type="ECO:0000313" key="17">
    <source>
        <dbReference type="Proteomes" id="UP000181951"/>
    </source>
</evidence>
<keyword evidence="10" id="KW-0408">Iron</keyword>
<gene>
    <name evidence="16" type="ORF">SAMN05216267_104220</name>
</gene>
<evidence type="ECO:0000256" key="9">
    <source>
        <dbReference type="ARBA" id="ARBA00022801"/>
    </source>
</evidence>
<dbReference type="PANTHER" id="PTHR42944:SF1">
    <property type="entry name" value="ADENINE DNA GLYCOSYLASE"/>
    <property type="match status" value="1"/>
</dbReference>
<dbReference type="GO" id="GO:0006298">
    <property type="term" value="P:mismatch repair"/>
    <property type="evidence" value="ECO:0007669"/>
    <property type="project" value="TreeGrafter"/>
</dbReference>
<keyword evidence="12" id="KW-0234">DNA repair</keyword>
<dbReference type="GO" id="GO:0046872">
    <property type="term" value="F:metal ion binding"/>
    <property type="evidence" value="ECO:0007669"/>
    <property type="project" value="UniProtKB-KW"/>
</dbReference>
<feature type="domain" description="HhH-GPD" evidence="15">
    <location>
        <begin position="77"/>
        <end position="229"/>
    </location>
</feature>
<evidence type="ECO:0000256" key="5">
    <source>
        <dbReference type="ARBA" id="ARBA00022023"/>
    </source>
</evidence>
<evidence type="ECO:0000256" key="1">
    <source>
        <dbReference type="ARBA" id="ARBA00000843"/>
    </source>
</evidence>
<dbReference type="GO" id="GO:0034039">
    <property type="term" value="F:8-oxo-7,8-dihydroguanine DNA N-glycosylase activity"/>
    <property type="evidence" value="ECO:0007669"/>
    <property type="project" value="TreeGrafter"/>
</dbReference>
<dbReference type="GO" id="GO:0006284">
    <property type="term" value="P:base-excision repair"/>
    <property type="evidence" value="ECO:0007669"/>
    <property type="project" value="InterPro"/>
</dbReference>
<dbReference type="InterPro" id="IPR003265">
    <property type="entry name" value="HhH-GPD_domain"/>
</dbReference>
<dbReference type="PROSITE" id="PS00764">
    <property type="entry name" value="ENDONUCLEASE_III_1"/>
    <property type="match status" value="1"/>
</dbReference>
<protein>
    <recommendedName>
        <fullName evidence="5">Adenine DNA glycosylase</fullName>
        <ecNumber evidence="4">3.2.2.31</ecNumber>
    </recommendedName>
</protein>
<dbReference type="Pfam" id="PF00633">
    <property type="entry name" value="HHH"/>
    <property type="match status" value="1"/>
</dbReference>
<dbReference type="InterPro" id="IPR004036">
    <property type="entry name" value="Endonuclease-III-like_CS2"/>
</dbReference>
<dbReference type="PROSITE" id="PS01155">
    <property type="entry name" value="ENDONUCLEASE_III_2"/>
    <property type="match status" value="1"/>
</dbReference>
<evidence type="ECO:0000256" key="2">
    <source>
        <dbReference type="ARBA" id="ARBA00001966"/>
    </source>
</evidence>
<reference evidence="16 17" key="1">
    <citation type="submission" date="2016-10" db="EMBL/GenBank/DDBJ databases">
        <authorList>
            <person name="de Groot N.N."/>
        </authorList>
    </citation>
    <scope>NUCLEOTIDE SEQUENCE [LARGE SCALE GENOMIC DNA]</scope>
    <source>
        <strain evidence="16 17">CGMCC 4.2026</strain>
    </source>
</reference>
<dbReference type="SUPFAM" id="SSF48150">
    <property type="entry name" value="DNA-glycosylase"/>
    <property type="match status" value="1"/>
</dbReference>
<dbReference type="Gene3D" id="1.10.1670.10">
    <property type="entry name" value="Helix-hairpin-Helix base-excision DNA repair enzymes (C-terminal)"/>
    <property type="match status" value="1"/>
</dbReference>
<dbReference type="FunFam" id="1.10.340.30:FF:000003">
    <property type="entry name" value="A/G-specific adenine glycosylase"/>
    <property type="match status" value="1"/>
</dbReference>
<keyword evidence="6" id="KW-0004">4Fe-4S</keyword>
<dbReference type="InterPro" id="IPR011257">
    <property type="entry name" value="DNA_glycosylase"/>
</dbReference>
<dbReference type="InterPro" id="IPR004035">
    <property type="entry name" value="Endouclease-III_FeS-bd_BS"/>
</dbReference>
<dbReference type="GO" id="GO:0000701">
    <property type="term" value="F:purine-specific mismatch base pair DNA N-glycosylase activity"/>
    <property type="evidence" value="ECO:0007669"/>
    <property type="project" value="UniProtKB-EC"/>
</dbReference>
<dbReference type="Proteomes" id="UP000181951">
    <property type="component" value="Unassembled WGS sequence"/>
</dbReference>
<dbReference type="InterPro" id="IPR044298">
    <property type="entry name" value="MIG/MutY"/>
</dbReference>
<evidence type="ECO:0000256" key="13">
    <source>
        <dbReference type="ARBA" id="ARBA00023295"/>
    </source>
</evidence>
<evidence type="ECO:0000256" key="14">
    <source>
        <dbReference type="SAM" id="MobiDB-lite"/>
    </source>
</evidence>
<dbReference type="EMBL" id="FODD01000042">
    <property type="protein sequence ID" value="SEO77790.1"/>
    <property type="molecule type" value="Genomic_DNA"/>
</dbReference>
<evidence type="ECO:0000256" key="6">
    <source>
        <dbReference type="ARBA" id="ARBA00022485"/>
    </source>
</evidence>
<dbReference type="STRING" id="310780.SAMN05216267_104220"/>
<name>A0A1H8SGC6_9ACTN</name>
<dbReference type="PANTHER" id="PTHR42944">
    <property type="entry name" value="ADENINE DNA GLYCOSYLASE"/>
    <property type="match status" value="1"/>
</dbReference>